<proteinExistence type="predicted"/>
<organism evidence="2 3">
    <name type="scientific">Quercus lobata</name>
    <name type="common">Valley oak</name>
    <dbReference type="NCBI Taxonomy" id="97700"/>
    <lineage>
        <taxon>Eukaryota</taxon>
        <taxon>Viridiplantae</taxon>
        <taxon>Streptophyta</taxon>
        <taxon>Embryophyta</taxon>
        <taxon>Tracheophyta</taxon>
        <taxon>Spermatophyta</taxon>
        <taxon>Magnoliopsida</taxon>
        <taxon>eudicotyledons</taxon>
        <taxon>Gunneridae</taxon>
        <taxon>Pentapetalae</taxon>
        <taxon>rosids</taxon>
        <taxon>fabids</taxon>
        <taxon>Fagales</taxon>
        <taxon>Fagaceae</taxon>
        <taxon>Quercus</taxon>
    </lineage>
</organism>
<dbReference type="Pfam" id="PF13976">
    <property type="entry name" value="gag_pre-integrs"/>
    <property type="match status" value="1"/>
</dbReference>
<evidence type="ECO:0000259" key="1">
    <source>
        <dbReference type="Pfam" id="PF13976"/>
    </source>
</evidence>
<reference evidence="2" key="2">
    <citation type="submission" date="2021-01" db="UniProtKB">
        <authorList>
            <consortium name="EnsemblPlants"/>
        </authorList>
    </citation>
    <scope>IDENTIFICATION</scope>
</reference>
<reference evidence="2 3" key="1">
    <citation type="journal article" date="2016" name="G3 (Bethesda)">
        <title>First Draft Assembly and Annotation of the Genome of a California Endemic Oak Quercus lobata Nee (Fagaceae).</title>
        <authorList>
            <person name="Sork V.L."/>
            <person name="Fitz-Gibbon S.T."/>
            <person name="Puiu D."/>
            <person name="Crepeau M."/>
            <person name="Gugger P.F."/>
            <person name="Sherman R."/>
            <person name="Stevens K."/>
            <person name="Langley C.H."/>
            <person name="Pellegrini M."/>
            <person name="Salzberg S.L."/>
        </authorList>
    </citation>
    <scope>NUCLEOTIDE SEQUENCE [LARGE SCALE GENOMIC DNA]</scope>
    <source>
        <strain evidence="2 3">cv. SW786</strain>
    </source>
</reference>
<feature type="domain" description="GAG-pre-integrase" evidence="1">
    <location>
        <begin position="249"/>
        <end position="303"/>
    </location>
</feature>
<accession>A0A7N2LLW6</accession>
<dbReference type="EnsemblPlants" id="QL05p021172:mrna">
    <property type="protein sequence ID" value="QL05p021172:mrna"/>
    <property type="gene ID" value="QL05p021172"/>
</dbReference>
<name>A0A7N2LLW6_QUELO</name>
<sequence>MTQIHIELGIKPDTCIPLGSSNPLTQWIPGCDRHFPYIKIKLLLNIIFITNHHHHHQMEGHTIDKCYRVLGFPPGYRNKGRGGQPHQAAAAMVPNQSATVVPGQSFSDIPKFALSQAQSQCQELMKHVAMLSSQFSEMGTNSVDSQSSQALAPSAGPQVAHAVTQSTDSYPQASTLAAFDPQASTFAALHHMAGPSTMEDEWIGREKGNLYLLDTTATVFPSFSIPYIASNVTSQNKASAESVPACFDSLTSVKNKCHNVHLWHARLGHPSISRQLLLFHCIPQITLNKDVQFSCSICPLAKQKRLPFPNANHVAPNAFDLIHCDT</sequence>
<dbReference type="InParanoid" id="A0A7N2LLW6"/>
<keyword evidence="3" id="KW-1185">Reference proteome</keyword>
<dbReference type="Proteomes" id="UP000594261">
    <property type="component" value="Chromosome 5"/>
</dbReference>
<dbReference type="EMBL" id="LRBV02000005">
    <property type="status" value="NOT_ANNOTATED_CDS"/>
    <property type="molecule type" value="Genomic_DNA"/>
</dbReference>
<dbReference type="InterPro" id="IPR025724">
    <property type="entry name" value="GAG-pre-integrase_dom"/>
</dbReference>
<dbReference type="AlphaFoldDB" id="A0A7N2LLW6"/>
<evidence type="ECO:0000313" key="3">
    <source>
        <dbReference type="Proteomes" id="UP000594261"/>
    </source>
</evidence>
<protein>
    <recommendedName>
        <fullName evidence="1">GAG-pre-integrase domain-containing protein</fullName>
    </recommendedName>
</protein>
<dbReference type="Gramene" id="QL05p021172:mrna">
    <property type="protein sequence ID" value="QL05p021172:mrna"/>
    <property type="gene ID" value="QL05p021172"/>
</dbReference>
<evidence type="ECO:0000313" key="2">
    <source>
        <dbReference type="EnsemblPlants" id="QL05p021172:mrna"/>
    </source>
</evidence>